<sequence>MDGLKQLLCSVKSVFLIYGRRDRTADGLHCFPSSVPSSVPRHGPSTACLRCRETPARKSRYFRTSNRKLHRHTRQICAMPPLHTPPATKKDNAKELQRILHPIAPSITSLTPIPRQMA</sequence>
<name>A0AA38HMM1_9CUCU</name>
<gene>
    <name evidence="1" type="ORF">Zmor_003415</name>
</gene>
<dbReference type="EMBL" id="JALNTZ010000010">
    <property type="protein sequence ID" value="KAJ3640099.1"/>
    <property type="molecule type" value="Genomic_DNA"/>
</dbReference>
<comment type="caution">
    <text evidence="1">The sequence shown here is derived from an EMBL/GenBank/DDBJ whole genome shotgun (WGS) entry which is preliminary data.</text>
</comment>
<evidence type="ECO:0000313" key="2">
    <source>
        <dbReference type="Proteomes" id="UP001168821"/>
    </source>
</evidence>
<dbReference type="Proteomes" id="UP001168821">
    <property type="component" value="Unassembled WGS sequence"/>
</dbReference>
<organism evidence="1 2">
    <name type="scientific">Zophobas morio</name>
    <dbReference type="NCBI Taxonomy" id="2755281"/>
    <lineage>
        <taxon>Eukaryota</taxon>
        <taxon>Metazoa</taxon>
        <taxon>Ecdysozoa</taxon>
        <taxon>Arthropoda</taxon>
        <taxon>Hexapoda</taxon>
        <taxon>Insecta</taxon>
        <taxon>Pterygota</taxon>
        <taxon>Neoptera</taxon>
        <taxon>Endopterygota</taxon>
        <taxon>Coleoptera</taxon>
        <taxon>Polyphaga</taxon>
        <taxon>Cucujiformia</taxon>
        <taxon>Tenebrionidae</taxon>
        <taxon>Zophobas</taxon>
    </lineage>
</organism>
<evidence type="ECO:0000313" key="1">
    <source>
        <dbReference type="EMBL" id="KAJ3640099.1"/>
    </source>
</evidence>
<accession>A0AA38HMM1</accession>
<reference evidence="1" key="1">
    <citation type="journal article" date="2023" name="G3 (Bethesda)">
        <title>Whole genome assemblies of Zophobas morio and Tenebrio molitor.</title>
        <authorList>
            <person name="Kaur S."/>
            <person name="Stinson S.A."/>
            <person name="diCenzo G.C."/>
        </authorList>
    </citation>
    <scope>NUCLEOTIDE SEQUENCE</scope>
    <source>
        <strain evidence="1">QUZm001</strain>
    </source>
</reference>
<dbReference type="AlphaFoldDB" id="A0AA38HMM1"/>
<protein>
    <submittedName>
        <fullName evidence="1">Uncharacterized protein</fullName>
    </submittedName>
</protein>
<keyword evidence="2" id="KW-1185">Reference proteome</keyword>
<proteinExistence type="predicted"/>